<evidence type="ECO:0000256" key="1">
    <source>
        <dbReference type="SAM" id="MobiDB-lite"/>
    </source>
</evidence>
<dbReference type="Proteomes" id="UP000192266">
    <property type="component" value="Unassembled WGS sequence"/>
</dbReference>
<dbReference type="EMBL" id="FWWW01000046">
    <property type="protein sequence ID" value="SMB86786.1"/>
    <property type="molecule type" value="Genomic_DNA"/>
</dbReference>
<organism evidence="3 4">
    <name type="scientific">Hymenobacter roseosalivarius DSM 11622</name>
    <dbReference type="NCBI Taxonomy" id="645990"/>
    <lineage>
        <taxon>Bacteria</taxon>
        <taxon>Pseudomonadati</taxon>
        <taxon>Bacteroidota</taxon>
        <taxon>Cytophagia</taxon>
        <taxon>Cytophagales</taxon>
        <taxon>Hymenobacteraceae</taxon>
        <taxon>Hymenobacter</taxon>
    </lineage>
</organism>
<evidence type="ECO:0000313" key="4">
    <source>
        <dbReference type="Proteomes" id="UP000192266"/>
    </source>
</evidence>
<proteinExistence type="predicted"/>
<reference evidence="3 4" key="1">
    <citation type="submission" date="2017-04" db="EMBL/GenBank/DDBJ databases">
        <authorList>
            <person name="Afonso C.L."/>
            <person name="Miller P.J."/>
            <person name="Scott M.A."/>
            <person name="Spackman E."/>
            <person name="Goraichik I."/>
            <person name="Dimitrov K.M."/>
            <person name="Suarez D.L."/>
            <person name="Swayne D.E."/>
        </authorList>
    </citation>
    <scope>NUCLEOTIDE SEQUENCE [LARGE SCALE GENOMIC DNA]</scope>
    <source>
        <strain evidence="3 4">DSM 11622</strain>
    </source>
</reference>
<dbReference type="STRING" id="645990.SAMN00120144_2441"/>
<dbReference type="SMART" id="SM01117">
    <property type="entry name" value="Cyt-b5"/>
    <property type="match status" value="1"/>
</dbReference>
<dbReference type="RefSeq" id="WP_084443949.1">
    <property type="nucleotide sequence ID" value="NZ_FWWW01000046.1"/>
</dbReference>
<dbReference type="Pfam" id="PF00173">
    <property type="entry name" value="Cyt-b5"/>
    <property type="match status" value="1"/>
</dbReference>
<gene>
    <name evidence="3" type="ORF">SAMN00120144_2441</name>
</gene>
<keyword evidence="4" id="KW-1185">Reference proteome</keyword>
<dbReference type="Gene3D" id="3.10.120.10">
    <property type="entry name" value="Cytochrome b5-like heme/steroid binding domain"/>
    <property type="match status" value="1"/>
</dbReference>
<protein>
    <submittedName>
        <fullName evidence="3">Cytochrome b5</fullName>
    </submittedName>
</protein>
<evidence type="ECO:0000313" key="3">
    <source>
        <dbReference type="EMBL" id="SMB86786.1"/>
    </source>
</evidence>
<sequence length="110" mass="12383">MDNAFSSEKKSEKPTTKNDLPEYTLSQLALRNGQDRDEIWVSYQGLIYDVGRSRLWTRGNHYGHWAGQDLTAELHRDAPHTAHVFDKFTVIGKLKLPPGPGAPNQTAPQP</sequence>
<feature type="compositionally biased region" description="Basic and acidic residues" evidence="1">
    <location>
        <begin position="7"/>
        <end position="20"/>
    </location>
</feature>
<dbReference type="AlphaFoldDB" id="A0A1W1V0G3"/>
<dbReference type="InterPro" id="IPR036400">
    <property type="entry name" value="Cyt_B5-like_heme/steroid_sf"/>
</dbReference>
<dbReference type="OrthoDB" id="711041at2"/>
<accession>A0A1W1V0G3</accession>
<name>A0A1W1V0G3_9BACT</name>
<feature type="domain" description="Cytochrome b5 heme-binding" evidence="2">
    <location>
        <begin position="23"/>
        <end position="95"/>
    </location>
</feature>
<dbReference type="InterPro" id="IPR001199">
    <property type="entry name" value="Cyt_B5-like_heme/steroid-bd"/>
</dbReference>
<feature type="region of interest" description="Disordered" evidence="1">
    <location>
        <begin position="1"/>
        <end position="22"/>
    </location>
</feature>
<dbReference type="SUPFAM" id="SSF55856">
    <property type="entry name" value="Cytochrome b5-like heme/steroid binding domain"/>
    <property type="match status" value="1"/>
</dbReference>
<evidence type="ECO:0000259" key="2">
    <source>
        <dbReference type="SMART" id="SM01117"/>
    </source>
</evidence>